<evidence type="ECO:0000259" key="5">
    <source>
        <dbReference type="PROSITE" id="PS50097"/>
    </source>
</evidence>
<evidence type="ECO:0000256" key="2">
    <source>
        <dbReference type="ARBA" id="ARBA00004906"/>
    </source>
</evidence>
<dbReference type="Gene3D" id="3.30.710.10">
    <property type="entry name" value="Potassium Channel Kv1.1, Chain A"/>
    <property type="match status" value="3"/>
</dbReference>
<feature type="domain" description="BTB" evidence="5">
    <location>
        <begin position="28"/>
        <end position="104"/>
    </location>
</feature>
<dbReference type="InterPro" id="IPR038648">
    <property type="entry name" value="PHR_sf"/>
</dbReference>
<feature type="domain" description="BTB" evidence="5">
    <location>
        <begin position="761"/>
        <end position="837"/>
    </location>
</feature>
<feature type="domain" description="BTB" evidence="5">
    <location>
        <begin position="333"/>
        <end position="407"/>
    </location>
</feature>
<dbReference type="AlphaFoldDB" id="A0AAD9Q8Q6"/>
<evidence type="ECO:0000313" key="7">
    <source>
        <dbReference type="Proteomes" id="UP001249851"/>
    </source>
</evidence>
<dbReference type="Pfam" id="PF07707">
    <property type="entry name" value="BACK"/>
    <property type="match status" value="3"/>
</dbReference>
<dbReference type="SUPFAM" id="SSF54695">
    <property type="entry name" value="POZ domain"/>
    <property type="match status" value="3"/>
</dbReference>
<name>A0AAD9Q8Q6_ACRCE</name>
<evidence type="ECO:0000256" key="1">
    <source>
        <dbReference type="ARBA" id="ARBA00004496"/>
    </source>
</evidence>
<dbReference type="Gene3D" id="2.60.120.820">
    <property type="entry name" value="PHR domain"/>
    <property type="match status" value="1"/>
</dbReference>
<dbReference type="PANTHER" id="PTHR45774">
    <property type="entry name" value="BTB/POZ DOMAIN-CONTAINING"/>
    <property type="match status" value="1"/>
</dbReference>
<dbReference type="Proteomes" id="UP001249851">
    <property type="component" value="Unassembled WGS sequence"/>
</dbReference>
<dbReference type="InterPro" id="IPR011333">
    <property type="entry name" value="SKP1/BTB/POZ_sf"/>
</dbReference>
<dbReference type="InterPro" id="IPR011705">
    <property type="entry name" value="BACK"/>
</dbReference>
<dbReference type="EMBL" id="JARQWQ010000056">
    <property type="protein sequence ID" value="KAK2556446.1"/>
    <property type="molecule type" value="Genomic_DNA"/>
</dbReference>
<keyword evidence="3" id="KW-0963">Cytoplasm</keyword>
<dbReference type="SMART" id="SM00225">
    <property type="entry name" value="BTB"/>
    <property type="match status" value="3"/>
</dbReference>
<keyword evidence="4" id="KW-0833">Ubl conjugation pathway</keyword>
<evidence type="ECO:0000256" key="3">
    <source>
        <dbReference type="ARBA" id="ARBA00022490"/>
    </source>
</evidence>
<comment type="pathway">
    <text evidence="2">Protein modification; protein ubiquitination.</text>
</comment>
<reference evidence="6" key="2">
    <citation type="journal article" date="2023" name="Science">
        <title>Genomic signatures of disease resistance in endangered staghorn corals.</title>
        <authorList>
            <person name="Vollmer S.V."/>
            <person name="Selwyn J.D."/>
            <person name="Despard B.A."/>
            <person name="Roesel C.L."/>
        </authorList>
    </citation>
    <scope>NUCLEOTIDE SEQUENCE</scope>
    <source>
        <strain evidence="6">K2</strain>
    </source>
</reference>
<proteinExistence type="predicted"/>
<comment type="subcellular location">
    <subcellularLocation>
        <location evidence="1">Cytoplasm</location>
    </subcellularLocation>
</comment>
<evidence type="ECO:0000256" key="4">
    <source>
        <dbReference type="ARBA" id="ARBA00022786"/>
    </source>
</evidence>
<keyword evidence="7" id="KW-1185">Reference proteome</keyword>
<protein>
    <submittedName>
        <fullName evidence="6">BTB/POZ domain-containing protein 6</fullName>
    </submittedName>
</protein>
<dbReference type="InterPro" id="IPR012983">
    <property type="entry name" value="PHR"/>
</dbReference>
<reference evidence="6" key="1">
    <citation type="journal article" date="2023" name="G3 (Bethesda)">
        <title>Whole genome assembly and annotation of the endangered Caribbean coral Acropora cervicornis.</title>
        <authorList>
            <person name="Selwyn J.D."/>
            <person name="Vollmer S.V."/>
        </authorList>
    </citation>
    <scope>NUCLEOTIDE SEQUENCE</scope>
    <source>
        <strain evidence="6">K2</strain>
    </source>
</reference>
<organism evidence="6 7">
    <name type="scientific">Acropora cervicornis</name>
    <name type="common">Staghorn coral</name>
    <dbReference type="NCBI Taxonomy" id="6130"/>
    <lineage>
        <taxon>Eukaryota</taxon>
        <taxon>Metazoa</taxon>
        <taxon>Cnidaria</taxon>
        <taxon>Anthozoa</taxon>
        <taxon>Hexacorallia</taxon>
        <taxon>Scleractinia</taxon>
        <taxon>Astrocoeniina</taxon>
        <taxon>Acroporidae</taxon>
        <taxon>Acropora</taxon>
    </lineage>
</organism>
<comment type="caution">
    <text evidence="6">The sequence shown here is derived from an EMBL/GenBank/DDBJ whole genome shotgun (WGS) entry which is preliminary data.</text>
</comment>
<dbReference type="FunFam" id="1.25.40.420:FF:000008">
    <property type="entry name" value="BTB/POZ domain-containing protein POB1"/>
    <property type="match status" value="2"/>
</dbReference>
<evidence type="ECO:0000313" key="6">
    <source>
        <dbReference type="EMBL" id="KAK2556446.1"/>
    </source>
</evidence>
<dbReference type="SMART" id="SM00875">
    <property type="entry name" value="BACK"/>
    <property type="match status" value="3"/>
</dbReference>
<dbReference type="InterPro" id="IPR000210">
    <property type="entry name" value="BTB/POZ_dom"/>
</dbReference>
<dbReference type="Gene3D" id="1.25.40.420">
    <property type="match status" value="3"/>
</dbReference>
<dbReference type="GO" id="GO:0005829">
    <property type="term" value="C:cytosol"/>
    <property type="evidence" value="ECO:0007669"/>
    <property type="project" value="TreeGrafter"/>
</dbReference>
<dbReference type="Pfam" id="PF00651">
    <property type="entry name" value="BTB"/>
    <property type="match status" value="3"/>
</dbReference>
<dbReference type="PROSITE" id="PS50097">
    <property type="entry name" value="BTB"/>
    <property type="match status" value="3"/>
</dbReference>
<dbReference type="PANTHER" id="PTHR45774:SF3">
    <property type="entry name" value="BTB (POZ) DOMAIN-CONTAINING 2B-RELATED"/>
    <property type="match status" value="1"/>
</dbReference>
<accession>A0AAD9Q8Q6</accession>
<dbReference type="Pfam" id="PF08005">
    <property type="entry name" value="PHR"/>
    <property type="match status" value="1"/>
</dbReference>
<dbReference type="GO" id="GO:0022008">
    <property type="term" value="P:neurogenesis"/>
    <property type="evidence" value="ECO:0007669"/>
    <property type="project" value="TreeGrafter"/>
</dbReference>
<sequence>MSAPENWQTTRPTIRERTKFLLNNDRFSDVKFVVRQSNSEGKSESKKVIPAHKFVLSIGSPVFEAMFYGEIAETRDSIELPDCDYESLLELFRYLYSDEENLSASNVMQVLYLAKKYMVPSLADKCSKYLRNHLDGSSVFSVLPMAQKYEEKELIDRCWEVIDNQSQAATKSDGFTTIEQSLLEAVVSRDTLTINEIELFKAVDLWATNKCGNHGLEANGEEKRRILGETVVKAIRFPVMKLQEFASVVPATKILTPDEVIKFFMFFSSAAALPEGFLLRKRSEPRKPTRKPRKACHYSQTSETKMFAPQSWQTERPSIGERIKFMLSNDLFSDVKFVVRKSDHAVESKQVIPAHKFVLSIGSPVFGAMFYGDLAETRDSIELPDCEYESLLELFRYLYSDEVNLSGSNVMGVLYLAKKYMVPSLADKCSEFLLDNLDASNVFNILPMAEKCNEKRLIDQCWQVIDNQSEEAVKSDEFTTIEHSLLEAVVSRGTLAINEIDLFKAVDLWATKTCEKQGIESNGKVKRIILGEKIIKEIRFLIMEEHEFASVVPDTKILTPVELKAIAMGFYDRKRSGIWVCDRFGSIYNGCKTYDGLKDYLLFEVDNDIMLHRLRFCGSENRKYSVKLKIGNLDWCPLDQCVCKTGTFVSKRLQCKNRNDYFGFEVKLGHSMALKKNERYLIKAEISGQPSWIGNFGSSVVKVAGVNFNFITSLKTGNGTCSTFGQFPQLKTKMSAPENWQTTRPTIRERTTFLLNNDRFSDVKFVVRGSNSEGESESKKVIPAHKFVLSIGSPVFEAMFYGEVAETRDSIKLPDCEYESLLELFRYLYSDEVNLSGRNVMRVLYLAKKYMVTSLADKCSEFLLDNLRASNVFNILPMAQKYEEKELIDRCWEAIDNQSQTAMKSDGFTTIEQSLLEAVVSRDTLTINEIDLFKAVDLWATKKCGNHGLKANGKVKRRILGEKVVKAIRFPVMKQEEFASIVPDTNILTPGEVINIFKFFSSAVAAPERFLSRKRSGSLKQVQMQMPTNNALLPLWGRSTPSFIIPKTWTMNDYGGQGGN</sequence>
<gene>
    <name evidence="6" type="ORF">P5673_021686</name>
</gene>